<dbReference type="GO" id="GO:0005730">
    <property type="term" value="C:nucleolus"/>
    <property type="evidence" value="ECO:0007669"/>
    <property type="project" value="UniProtKB-SubCell"/>
</dbReference>
<comment type="caution">
    <text evidence="4">The sequence shown here is derived from an EMBL/GenBank/DDBJ whole genome shotgun (WGS) entry which is preliminary data.</text>
</comment>
<evidence type="ECO:0000313" key="5">
    <source>
        <dbReference type="Proteomes" id="UP000030106"/>
    </source>
</evidence>
<dbReference type="PANTHER" id="PTHR21686">
    <property type="entry name" value="DEOXYNUCLEOTIDYLTRANSFERASE TERMINAL-INTERACTING PROTEIN 2"/>
    <property type="match status" value="1"/>
</dbReference>
<dbReference type="InterPro" id="IPR014810">
    <property type="entry name" value="Fcf2_C"/>
</dbReference>
<gene>
    <name evidence="4" type="ORF">BBAD15_g12025</name>
</gene>
<dbReference type="GO" id="GO:0006396">
    <property type="term" value="P:RNA processing"/>
    <property type="evidence" value="ECO:0007669"/>
    <property type="project" value="TreeGrafter"/>
</dbReference>
<dbReference type="STRING" id="1245745.A0A0A2V4P6"/>
<evidence type="ECO:0000259" key="3">
    <source>
        <dbReference type="Pfam" id="PF08698"/>
    </source>
</evidence>
<dbReference type="PANTHER" id="PTHR21686:SF12">
    <property type="entry name" value="DEOXYNUCLEOTIDYLTRANSFERASE TERMINAL-INTERACTING PROTEIN 2"/>
    <property type="match status" value="1"/>
</dbReference>
<accession>A0A0A2V4P6</accession>
<organism evidence="4 5">
    <name type="scientific">Beauveria bassiana D1-5</name>
    <dbReference type="NCBI Taxonomy" id="1245745"/>
    <lineage>
        <taxon>Eukaryota</taxon>
        <taxon>Fungi</taxon>
        <taxon>Dikarya</taxon>
        <taxon>Ascomycota</taxon>
        <taxon>Pezizomycotina</taxon>
        <taxon>Sordariomycetes</taxon>
        <taxon>Hypocreomycetidae</taxon>
        <taxon>Hypocreales</taxon>
        <taxon>Cordycipitaceae</taxon>
        <taxon>Beauveria</taxon>
    </lineage>
</organism>
<feature type="domain" description="Fcf2 pre-rRNA processing C-terminal" evidence="3">
    <location>
        <begin position="69"/>
        <end position="157"/>
    </location>
</feature>
<proteinExistence type="predicted"/>
<evidence type="ECO:0000256" key="1">
    <source>
        <dbReference type="ARBA" id="ARBA00004604"/>
    </source>
</evidence>
<evidence type="ECO:0000313" key="4">
    <source>
        <dbReference type="EMBL" id="KGQ02751.1"/>
    </source>
</evidence>
<evidence type="ECO:0000256" key="2">
    <source>
        <dbReference type="ARBA" id="ARBA00023242"/>
    </source>
</evidence>
<dbReference type="AlphaFoldDB" id="A0A0A2V4P6"/>
<dbReference type="eggNOG" id="KOG3100">
    <property type="taxonomic scope" value="Eukaryota"/>
</dbReference>
<sequence>MSRISRQQVSELLLQAEHRLQGSPVTNKPCDGALDTIEALAPVAATVPTGEQRLVRIVKNETTSNTKTKDSAGSNWFDLPKTVLTAEFKRDWQILRMRGLLDPKHQKKSLRTEAPKYSQVGQIIEGPADFFSARLARKERRQTILGEVMKDHANDKLKAKYAAIQKKKTSGNKAFYQKLVAQRRKGRG</sequence>
<keyword evidence="2" id="KW-0539">Nucleus</keyword>
<dbReference type="GO" id="GO:0003723">
    <property type="term" value="F:RNA binding"/>
    <property type="evidence" value="ECO:0007669"/>
    <property type="project" value="TreeGrafter"/>
</dbReference>
<name>A0A0A2V4P6_BEABA</name>
<dbReference type="Proteomes" id="UP000030106">
    <property type="component" value="Unassembled WGS sequence"/>
</dbReference>
<dbReference type="EMBL" id="ANFO01001387">
    <property type="protein sequence ID" value="KGQ02751.1"/>
    <property type="molecule type" value="Genomic_DNA"/>
</dbReference>
<reference evidence="4 5" key="1">
    <citation type="submission" date="2012-10" db="EMBL/GenBank/DDBJ databases">
        <title>Genome sequencing and analysis of entomopathogenic fungi Beauveria bassiana D1-5.</title>
        <authorList>
            <person name="Li Q."/>
            <person name="Wang L."/>
            <person name="Zhang Z."/>
            <person name="Wang Q."/>
            <person name="Ren J."/>
            <person name="Wang M."/>
            <person name="Xu W."/>
            <person name="Wang J."/>
            <person name="Lu Y."/>
            <person name="Du Q."/>
            <person name="Sun Z."/>
        </authorList>
    </citation>
    <scope>NUCLEOTIDE SEQUENCE [LARGE SCALE GENOMIC DNA]</scope>
    <source>
        <strain evidence="4 5">D1-5</strain>
    </source>
</reference>
<dbReference type="OrthoDB" id="427886at2759"/>
<comment type="subcellular location">
    <subcellularLocation>
        <location evidence="1">Nucleus</location>
        <location evidence="1">Nucleolus</location>
    </subcellularLocation>
</comment>
<dbReference type="InterPro" id="IPR039883">
    <property type="entry name" value="Fcf2/DNTTIP2"/>
</dbReference>
<protein>
    <submittedName>
        <fullName evidence="4">rRNA-processing protein fcf2</fullName>
    </submittedName>
</protein>
<dbReference type="Pfam" id="PF08698">
    <property type="entry name" value="Fcf2"/>
    <property type="match status" value="1"/>
</dbReference>
<dbReference type="HOGENOM" id="CLU_075129_1_0_1"/>